<dbReference type="EMBL" id="BAABKQ010000001">
    <property type="protein sequence ID" value="GAA4804778.1"/>
    <property type="molecule type" value="Genomic_DNA"/>
</dbReference>
<feature type="domain" description="YprB ribonuclease H-like" evidence="2">
    <location>
        <begin position="445"/>
        <end position="528"/>
    </location>
</feature>
<protein>
    <submittedName>
        <fullName evidence="3">TM0106 family RecB-like putative nuclease</fullName>
    </submittedName>
</protein>
<dbReference type="Pfam" id="PF13482">
    <property type="entry name" value="RNase_H_2"/>
    <property type="match status" value="1"/>
</dbReference>
<name>A0ABP9C7P3_9ACTN</name>
<proteinExistence type="predicted"/>
<gene>
    <name evidence="3" type="ORF">GCM10023353_04260</name>
</gene>
<feature type="compositionally biased region" description="Basic and acidic residues" evidence="1">
    <location>
        <begin position="150"/>
        <end position="161"/>
    </location>
</feature>
<evidence type="ECO:0000313" key="4">
    <source>
        <dbReference type="Proteomes" id="UP001500839"/>
    </source>
</evidence>
<evidence type="ECO:0000313" key="3">
    <source>
        <dbReference type="EMBL" id="GAA4804778.1"/>
    </source>
</evidence>
<dbReference type="Proteomes" id="UP001500839">
    <property type="component" value="Unassembled WGS sequence"/>
</dbReference>
<feature type="region of interest" description="Disordered" evidence="1">
    <location>
        <begin position="135"/>
        <end position="161"/>
    </location>
</feature>
<dbReference type="NCBIfam" id="TIGR03491">
    <property type="entry name" value="TM0106 family RecB-like putative nuclease"/>
    <property type="match status" value="1"/>
</dbReference>
<keyword evidence="4" id="KW-1185">Reference proteome</keyword>
<dbReference type="SUPFAM" id="SSF53098">
    <property type="entry name" value="Ribonuclease H-like"/>
    <property type="match status" value="1"/>
</dbReference>
<dbReference type="InterPro" id="IPR012337">
    <property type="entry name" value="RNaseH-like_sf"/>
</dbReference>
<comment type="caution">
    <text evidence="3">The sequence shown here is derived from an EMBL/GenBank/DDBJ whole genome shotgun (WGS) entry which is preliminary data.</text>
</comment>
<organism evidence="3 4">
    <name type="scientific">Tomitella cavernea</name>
    <dbReference type="NCBI Taxonomy" id="1387982"/>
    <lineage>
        <taxon>Bacteria</taxon>
        <taxon>Bacillati</taxon>
        <taxon>Actinomycetota</taxon>
        <taxon>Actinomycetes</taxon>
        <taxon>Mycobacteriales</taxon>
        <taxon>Tomitella</taxon>
    </lineage>
</organism>
<sequence>MPANAPAAPALRASDLTRCRHRIHRAATLPRGVVLPAEPTSVAQRKDAAADHREDVRARLADDYRRHHPRGSWNEDVHGEALAAADLAALPDRVWNARLPQERDTLRAGGVDLLLRDDVHGGYIPVIVVNHKVTDPGSGATTSPMGEWAPHADPHRKMRGQTRDQVRLAHVTRMLEGLGLATPVQVGGAIGYDADCIVAYELGGDGGILEQYDARFADRQAVARGLVDTAPARIAECASCPFWNDLTGSDGRTVDGCGTVLRERHDVSLVATGHRGTMLRAAGIGTIDRLAAWQGRGPDEWHGGGFDDTVVSARAWLVDEPLVRRGAHVTVPRADVEVDVDMESYQEHGAYLWGTLLTDAGVDLGYRPFATWDPVPTDDEARSFAEFWTWLMRLRDGALAEGRTFAAYCYSQNAENKWLLGSATRFQGYPAVPPVEEVRAFIESDHWVDIFEYVGENFVSPRGRGLKVLARFAGFDWRDDDAGGEASMAWYRAAVGLDGDAPAHDQRTRVLEYNEDDVRATKALREWMSEAAADEVPSIDDLPVPGEAELRAVEAALG</sequence>
<evidence type="ECO:0000259" key="2">
    <source>
        <dbReference type="Pfam" id="PF13482"/>
    </source>
</evidence>
<accession>A0ABP9C7P3</accession>
<evidence type="ECO:0000256" key="1">
    <source>
        <dbReference type="SAM" id="MobiDB-lite"/>
    </source>
</evidence>
<dbReference type="InterPro" id="IPR038720">
    <property type="entry name" value="YprB_RNase_H-like_dom"/>
</dbReference>
<reference evidence="4" key="1">
    <citation type="journal article" date="2019" name="Int. J. Syst. Evol. Microbiol.">
        <title>The Global Catalogue of Microorganisms (GCM) 10K type strain sequencing project: providing services to taxonomists for standard genome sequencing and annotation.</title>
        <authorList>
            <consortium name="The Broad Institute Genomics Platform"/>
            <consortium name="The Broad Institute Genome Sequencing Center for Infectious Disease"/>
            <person name="Wu L."/>
            <person name="Ma J."/>
        </authorList>
    </citation>
    <scope>NUCLEOTIDE SEQUENCE [LARGE SCALE GENOMIC DNA]</scope>
    <source>
        <strain evidence="4">JCM 18542</strain>
    </source>
</reference>
<dbReference type="InterPro" id="IPR019993">
    <property type="entry name" value="RecB_nuclease_TM0106_put"/>
</dbReference>